<evidence type="ECO:0000256" key="1">
    <source>
        <dbReference type="ARBA" id="ARBA00023015"/>
    </source>
</evidence>
<feature type="domain" description="HTH luxR-type" evidence="4">
    <location>
        <begin position="161"/>
        <end position="226"/>
    </location>
</feature>
<dbReference type="PRINTS" id="PR00038">
    <property type="entry name" value="HTHLUXR"/>
</dbReference>
<gene>
    <name evidence="5" type="ORF">PQO05_06280</name>
</gene>
<dbReference type="SUPFAM" id="SSF46894">
    <property type="entry name" value="C-terminal effector domain of the bipartite response regulators"/>
    <property type="match status" value="1"/>
</dbReference>
<name>A0ABY7TD35_9SPHI</name>
<keyword evidence="2" id="KW-0238">DNA-binding</keyword>
<dbReference type="RefSeq" id="WP_273631851.1">
    <property type="nucleotide sequence ID" value="NZ_CP117167.1"/>
</dbReference>
<dbReference type="SMART" id="SM00421">
    <property type="entry name" value="HTH_LUXR"/>
    <property type="match status" value="1"/>
</dbReference>
<dbReference type="PANTHER" id="PTHR44688:SF16">
    <property type="entry name" value="DNA-BINDING TRANSCRIPTIONAL ACTIVATOR DEVR_DOSR"/>
    <property type="match status" value="1"/>
</dbReference>
<dbReference type="PANTHER" id="PTHR44688">
    <property type="entry name" value="DNA-BINDING TRANSCRIPTIONAL ACTIVATOR DEVR_DOSR"/>
    <property type="match status" value="1"/>
</dbReference>
<proteinExistence type="predicted"/>
<keyword evidence="3" id="KW-0804">Transcription</keyword>
<dbReference type="Gene3D" id="1.10.10.10">
    <property type="entry name" value="Winged helix-like DNA-binding domain superfamily/Winged helix DNA-binding domain"/>
    <property type="match status" value="1"/>
</dbReference>
<dbReference type="PROSITE" id="PS50043">
    <property type="entry name" value="HTH_LUXR_2"/>
    <property type="match status" value="1"/>
</dbReference>
<accession>A0ABY7TD35</accession>
<protein>
    <submittedName>
        <fullName evidence="5">LuxR C-terminal-related transcriptional regulator</fullName>
    </submittedName>
</protein>
<dbReference type="InterPro" id="IPR000792">
    <property type="entry name" value="Tscrpt_reg_LuxR_C"/>
</dbReference>
<dbReference type="CDD" id="cd00130">
    <property type="entry name" value="PAS"/>
    <property type="match status" value="1"/>
</dbReference>
<dbReference type="InterPro" id="IPR035965">
    <property type="entry name" value="PAS-like_dom_sf"/>
</dbReference>
<reference evidence="5 6" key="1">
    <citation type="submission" date="2023-02" db="EMBL/GenBank/DDBJ databases">
        <title>Genome sequence of Mucilaginibacter jinjuensis strain KACC 16571.</title>
        <authorList>
            <person name="Kim S."/>
            <person name="Heo J."/>
            <person name="Kwon S.-W."/>
        </authorList>
    </citation>
    <scope>NUCLEOTIDE SEQUENCE [LARGE SCALE GENOMIC DNA]</scope>
    <source>
        <strain evidence="5 6">KACC 16571</strain>
    </source>
</reference>
<dbReference type="SUPFAM" id="SSF55785">
    <property type="entry name" value="PYP-like sensor domain (PAS domain)"/>
    <property type="match status" value="1"/>
</dbReference>
<dbReference type="InterPro" id="IPR000014">
    <property type="entry name" value="PAS"/>
</dbReference>
<evidence type="ECO:0000313" key="6">
    <source>
        <dbReference type="Proteomes" id="UP001216139"/>
    </source>
</evidence>
<dbReference type="InterPro" id="IPR016032">
    <property type="entry name" value="Sig_transdc_resp-reg_C-effctor"/>
</dbReference>
<dbReference type="Pfam" id="PF00196">
    <property type="entry name" value="GerE"/>
    <property type="match status" value="1"/>
</dbReference>
<evidence type="ECO:0000259" key="4">
    <source>
        <dbReference type="PROSITE" id="PS50043"/>
    </source>
</evidence>
<organism evidence="5 6">
    <name type="scientific">Mucilaginibacter jinjuensis</name>
    <dbReference type="NCBI Taxonomy" id="1176721"/>
    <lineage>
        <taxon>Bacteria</taxon>
        <taxon>Pseudomonadati</taxon>
        <taxon>Bacteroidota</taxon>
        <taxon>Sphingobacteriia</taxon>
        <taxon>Sphingobacteriales</taxon>
        <taxon>Sphingobacteriaceae</taxon>
        <taxon>Mucilaginibacter</taxon>
    </lineage>
</organism>
<dbReference type="Proteomes" id="UP001216139">
    <property type="component" value="Chromosome"/>
</dbReference>
<evidence type="ECO:0000313" key="5">
    <source>
        <dbReference type="EMBL" id="WCT13542.1"/>
    </source>
</evidence>
<dbReference type="Gene3D" id="3.30.450.20">
    <property type="entry name" value="PAS domain"/>
    <property type="match status" value="1"/>
</dbReference>
<dbReference type="EMBL" id="CP117167">
    <property type="protein sequence ID" value="WCT13542.1"/>
    <property type="molecule type" value="Genomic_DNA"/>
</dbReference>
<sequence>MPIPGIAKYSPEIQARIQSIHDISPYIPGVIVIHDIDFNVVYLSPNGLQDIGITLEALQQLGSKYIDIYYPPEDIEEYLPRLKELIERNDPDEKFSYFQQVHYIEKGGNWVWNMVDFRIFAWDEAGKPILTIVIGTRIDQVPDLIIQAEKIRQDNNFIREKYQEFSKLGKREKEVLKHVALGYNTSEIAGMLHISYTTAETHRRNIRKKLSVDTSMELVQYARAFGLM</sequence>
<evidence type="ECO:0000256" key="2">
    <source>
        <dbReference type="ARBA" id="ARBA00023125"/>
    </source>
</evidence>
<evidence type="ECO:0000256" key="3">
    <source>
        <dbReference type="ARBA" id="ARBA00023163"/>
    </source>
</evidence>
<keyword evidence="1" id="KW-0805">Transcription regulation</keyword>
<dbReference type="CDD" id="cd06170">
    <property type="entry name" value="LuxR_C_like"/>
    <property type="match status" value="1"/>
</dbReference>
<dbReference type="InterPro" id="IPR036388">
    <property type="entry name" value="WH-like_DNA-bd_sf"/>
</dbReference>
<keyword evidence="6" id="KW-1185">Reference proteome</keyword>